<gene>
    <name evidence="3" type="ORF">GCM10011354_22490</name>
</gene>
<accession>A0A8J3AFT1</accession>
<dbReference type="OrthoDB" id="9767931at2"/>
<evidence type="ECO:0000313" key="3">
    <source>
        <dbReference type="EMBL" id="GGI07119.1"/>
    </source>
</evidence>
<feature type="transmembrane region" description="Helical" evidence="2">
    <location>
        <begin position="326"/>
        <end position="344"/>
    </location>
</feature>
<dbReference type="InterPro" id="IPR025291">
    <property type="entry name" value="DUF4153"/>
</dbReference>
<feature type="transmembrane region" description="Helical" evidence="2">
    <location>
        <begin position="247"/>
        <end position="272"/>
    </location>
</feature>
<reference evidence="3" key="1">
    <citation type="journal article" date="2014" name="Int. J. Syst. Evol. Microbiol.">
        <title>Complete genome sequence of Corynebacterium casei LMG S-19264T (=DSM 44701T), isolated from a smear-ripened cheese.</title>
        <authorList>
            <consortium name="US DOE Joint Genome Institute (JGI-PGF)"/>
            <person name="Walter F."/>
            <person name="Albersmeier A."/>
            <person name="Kalinowski J."/>
            <person name="Ruckert C."/>
        </authorList>
    </citation>
    <scope>NUCLEOTIDE SEQUENCE</scope>
    <source>
        <strain evidence="3">CGMCC 1.14988</strain>
    </source>
</reference>
<protein>
    <recommendedName>
        <fullName evidence="5">DUF4173 domain-containing protein</fullName>
    </recommendedName>
</protein>
<evidence type="ECO:0008006" key="5">
    <source>
        <dbReference type="Google" id="ProtNLM"/>
    </source>
</evidence>
<feature type="transmembrane region" description="Helical" evidence="2">
    <location>
        <begin position="364"/>
        <end position="382"/>
    </location>
</feature>
<keyword evidence="4" id="KW-1185">Reference proteome</keyword>
<dbReference type="EMBL" id="BMHA01000008">
    <property type="protein sequence ID" value="GGI07119.1"/>
    <property type="molecule type" value="Genomic_DNA"/>
</dbReference>
<feature type="transmembrane region" description="Helical" evidence="2">
    <location>
        <begin position="204"/>
        <end position="226"/>
    </location>
</feature>
<comment type="caution">
    <text evidence="3">The sequence shown here is derived from an EMBL/GenBank/DDBJ whole genome shotgun (WGS) entry which is preliminary data.</text>
</comment>
<feature type="transmembrane region" description="Helical" evidence="2">
    <location>
        <begin position="103"/>
        <end position="128"/>
    </location>
</feature>
<name>A0A8J3AFT1_9ACTN</name>
<feature type="transmembrane region" description="Helical" evidence="2">
    <location>
        <begin position="79"/>
        <end position="97"/>
    </location>
</feature>
<keyword evidence="2" id="KW-1133">Transmembrane helix</keyword>
<evidence type="ECO:0000313" key="4">
    <source>
        <dbReference type="Proteomes" id="UP000650511"/>
    </source>
</evidence>
<sequence length="501" mass="52680">MSVPEVSLPATPDDPELGPAGRPADPELTARQLAAAVGAGLVAAAVLVDHDPGLGLGLTWLTVAAAVLATRPRATWAGAWRHVMLALAALAAGLPVVSDAGWYVAPALLVAVAAAVVGLSGGGSWLGLVRPSLRVVPVGLTTTATVLTAPGQAFSTDARRHPVVRATLLTVVLLAGFGALFASADRVFGALVERYLLPDLDLGVLPVRLGVLVVVAAGAATLVRLRHRAHDDRPLPSPARRLHGVEWMLPLGALVTLFAAFVALQFGVLFGGHERVLATAGLTYAEYARGGFGQLVVVAALTLAVLAAAGRYAAASVGREARLRQVLLAALCLLTLVVLVSAHHRLALYEDAFGSTRLRFAARFAIWWLAGVFALVLAAGAAGRARRLPRTVALTTAVAVVGIGYLQPDALIARWNVDRYLEEGRLDLDHLGSLSADAVPEMLRLPDDVRDCAVQRLAWRLDGVDRTWQAWNLARDRAWPHLGIAAAASPECPASELHRHR</sequence>
<dbReference type="AlphaFoldDB" id="A0A8J3AFT1"/>
<evidence type="ECO:0000256" key="1">
    <source>
        <dbReference type="SAM" id="MobiDB-lite"/>
    </source>
</evidence>
<proteinExistence type="predicted"/>
<reference evidence="3" key="2">
    <citation type="submission" date="2020-09" db="EMBL/GenBank/DDBJ databases">
        <authorList>
            <person name="Sun Q."/>
            <person name="Zhou Y."/>
        </authorList>
    </citation>
    <scope>NUCLEOTIDE SEQUENCE</scope>
    <source>
        <strain evidence="3">CGMCC 1.14988</strain>
    </source>
</reference>
<dbReference type="Proteomes" id="UP000650511">
    <property type="component" value="Unassembled WGS sequence"/>
</dbReference>
<organism evidence="3 4">
    <name type="scientific">Egicoccus halophilus</name>
    <dbReference type="NCBI Taxonomy" id="1670830"/>
    <lineage>
        <taxon>Bacteria</taxon>
        <taxon>Bacillati</taxon>
        <taxon>Actinomycetota</taxon>
        <taxon>Nitriliruptoria</taxon>
        <taxon>Egicoccales</taxon>
        <taxon>Egicoccaceae</taxon>
        <taxon>Egicoccus</taxon>
    </lineage>
</organism>
<dbReference type="Pfam" id="PF13687">
    <property type="entry name" value="DUF4153"/>
    <property type="match status" value="1"/>
</dbReference>
<keyword evidence="2" id="KW-0812">Transmembrane</keyword>
<feature type="transmembrane region" description="Helical" evidence="2">
    <location>
        <begin position="54"/>
        <end position="72"/>
    </location>
</feature>
<feature type="transmembrane region" description="Helical" evidence="2">
    <location>
        <begin position="163"/>
        <end position="184"/>
    </location>
</feature>
<evidence type="ECO:0000256" key="2">
    <source>
        <dbReference type="SAM" id="Phobius"/>
    </source>
</evidence>
<feature type="transmembrane region" description="Helical" evidence="2">
    <location>
        <begin position="292"/>
        <end position="314"/>
    </location>
</feature>
<keyword evidence="2" id="KW-0472">Membrane</keyword>
<dbReference type="RefSeq" id="WP_130650017.1">
    <property type="nucleotide sequence ID" value="NZ_BMHA01000008.1"/>
</dbReference>
<feature type="region of interest" description="Disordered" evidence="1">
    <location>
        <begin position="1"/>
        <end position="25"/>
    </location>
</feature>